<proteinExistence type="predicted"/>
<dbReference type="EMBL" id="LR031878">
    <property type="protein sequence ID" value="VDD51785.1"/>
    <property type="molecule type" value="Genomic_DNA"/>
</dbReference>
<protein>
    <recommendedName>
        <fullName evidence="2">RNase H type-1 domain-containing protein</fullName>
    </recommendedName>
</protein>
<reference evidence="1" key="1">
    <citation type="submission" date="2018-11" db="EMBL/GenBank/DDBJ databases">
        <authorList>
            <consortium name="Genoscope - CEA"/>
            <person name="William W."/>
        </authorList>
    </citation>
    <scope>NUCLEOTIDE SEQUENCE</scope>
</reference>
<dbReference type="AlphaFoldDB" id="A0A3P6G2L5"/>
<evidence type="ECO:0008006" key="2">
    <source>
        <dbReference type="Google" id="ProtNLM"/>
    </source>
</evidence>
<name>A0A3P6G2L5_BRAOL</name>
<accession>A0A3P6G2L5</accession>
<organism evidence="1">
    <name type="scientific">Brassica oleracea</name>
    <name type="common">Wild cabbage</name>
    <dbReference type="NCBI Taxonomy" id="3712"/>
    <lineage>
        <taxon>Eukaryota</taxon>
        <taxon>Viridiplantae</taxon>
        <taxon>Streptophyta</taxon>
        <taxon>Embryophyta</taxon>
        <taxon>Tracheophyta</taxon>
        <taxon>Spermatophyta</taxon>
        <taxon>Magnoliopsida</taxon>
        <taxon>eudicotyledons</taxon>
        <taxon>Gunneridae</taxon>
        <taxon>Pentapetalae</taxon>
        <taxon>rosids</taxon>
        <taxon>malvids</taxon>
        <taxon>Brassicales</taxon>
        <taxon>Brassicaceae</taxon>
        <taxon>Brassiceae</taxon>
        <taxon>Brassica</taxon>
    </lineage>
</organism>
<gene>
    <name evidence="1" type="ORF">BOLC1T04174H</name>
</gene>
<evidence type="ECO:0000313" key="1">
    <source>
        <dbReference type="EMBL" id="VDD51785.1"/>
    </source>
</evidence>
<sequence>MDDLIVCYTDAAWKKDTNLAAFGCIFTDKRGTVISQASRVETNVPSPLISEALAHNGHCFRPSPLITQQSVSTQIASRV</sequence>